<dbReference type="Pfam" id="PF05678">
    <property type="entry name" value="VQ"/>
    <property type="match status" value="1"/>
</dbReference>
<evidence type="ECO:0000259" key="2">
    <source>
        <dbReference type="Pfam" id="PF05678"/>
    </source>
</evidence>
<evidence type="ECO:0000313" key="3">
    <source>
        <dbReference type="Proteomes" id="UP000504603"/>
    </source>
</evidence>
<organism evidence="3 4">
    <name type="scientific">Momordica charantia</name>
    <name type="common">Bitter gourd</name>
    <name type="synonym">Balsam pear</name>
    <dbReference type="NCBI Taxonomy" id="3673"/>
    <lineage>
        <taxon>Eukaryota</taxon>
        <taxon>Viridiplantae</taxon>
        <taxon>Streptophyta</taxon>
        <taxon>Embryophyta</taxon>
        <taxon>Tracheophyta</taxon>
        <taxon>Spermatophyta</taxon>
        <taxon>Magnoliopsida</taxon>
        <taxon>eudicotyledons</taxon>
        <taxon>Gunneridae</taxon>
        <taxon>Pentapetalae</taxon>
        <taxon>rosids</taxon>
        <taxon>fabids</taxon>
        <taxon>Cucurbitales</taxon>
        <taxon>Cucurbitaceae</taxon>
        <taxon>Momordiceae</taxon>
        <taxon>Momordica</taxon>
    </lineage>
</organism>
<evidence type="ECO:0000313" key="4">
    <source>
        <dbReference type="RefSeq" id="XP_022146499.1"/>
    </source>
</evidence>
<feature type="domain" description="VQ" evidence="2">
    <location>
        <begin position="17"/>
        <end position="33"/>
    </location>
</feature>
<proteinExistence type="predicted"/>
<keyword evidence="3" id="KW-1185">Reference proteome</keyword>
<evidence type="ECO:0000256" key="1">
    <source>
        <dbReference type="SAM" id="MobiDB-lite"/>
    </source>
</evidence>
<protein>
    <submittedName>
        <fullName evidence="4">Uncharacterized protein LOC111015700</fullName>
    </submittedName>
</protein>
<dbReference type="AlphaFoldDB" id="A0A6J1CYB0"/>
<dbReference type="Proteomes" id="UP000504603">
    <property type="component" value="Unplaced"/>
</dbReference>
<feature type="compositionally biased region" description="Polar residues" evidence="1">
    <location>
        <begin position="34"/>
        <end position="43"/>
    </location>
</feature>
<dbReference type="InterPro" id="IPR039608">
    <property type="entry name" value="VQ_1/10"/>
</dbReference>
<reference evidence="4" key="1">
    <citation type="submission" date="2025-08" db="UniProtKB">
        <authorList>
            <consortium name="RefSeq"/>
        </authorList>
    </citation>
    <scope>IDENTIFICATION</scope>
    <source>
        <strain evidence="4">OHB3-1</strain>
    </source>
</reference>
<dbReference type="PANTHER" id="PTHR34777:SF1">
    <property type="entry name" value="VQ MOTIF-CONTAINING PROTEIN 10"/>
    <property type="match status" value="1"/>
</dbReference>
<gene>
    <name evidence="4" type="primary">LOC111015700</name>
</gene>
<dbReference type="OrthoDB" id="691083at2759"/>
<name>A0A6J1CYB0_MOMCH</name>
<dbReference type="InterPro" id="IPR008889">
    <property type="entry name" value="VQ"/>
</dbReference>
<feature type="region of interest" description="Disordered" evidence="1">
    <location>
        <begin position="34"/>
        <end position="64"/>
    </location>
</feature>
<dbReference type="PANTHER" id="PTHR34777">
    <property type="entry name" value="VQ MOTIF-CONTAINING PROTEIN 10"/>
    <property type="match status" value="1"/>
</dbReference>
<sequence>MAKSAPVKVVLIEYHHVQTDVSNFKSVVQSLTGNAKRSSSALPDTSFPAGDTTKRRRRDLDSAAANQTIIQTTATTTPFDLHTMSFKDLDRLLKFNLPSVQDLDWIWADN</sequence>
<dbReference type="RefSeq" id="XP_022146499.1">
    <property type="nucleotide sequence ID" value="XM_022290807.1"/>
</dbReference>
<dbReference type="KEGG" id="mcha:111015700"/>
<accession>A0A6J1CYB0</accession>
<dbReference type="GeneID" id="111015700"/>